<evidence type="ECO:0000313" key="4">
    <source>
        <dbReference type="Proteomes" id="UP000177622"/>
    </source>
</evidence>
<reference evidence="3 4" key="1">
    <citation type="journal article" date="2016" name="Sci. Rep.">
        <title>Penicillium arizonense, a new, genome sequenced fungal species, reveals a high chemical diversity in secreted metabolites.</title>
        <authorList>
            <person name="Grijseels S."/>
            <person name="Nielsen J.C."/>
            <person name="Randelovic M."/>
            <person name="Nielsen J."/>
            <person name="Nielsen K.F."/>
            <person name="Workman M."/>
            <person name="Frisvad J.C."/>
        </authorList>
    </citation>
    <scope>NUCLEOTIDE SEQUENCE [LARGE SCALE GENOMIC DNA]</scope>
    <source>
        <strain evidence="3 4">CBS 141311</strain>
    </source>
</reference>
<evidence type="ECO:0000256" key="1">
    <source>
        <dbReference type="ARBA" id="ARBA00038069"/>
    </source>
</evidence>
<name>A0A1F5LUE0_PENAI</name>
<evidence type="ECO:0000259" key="2">
    <source>
        <dbReference type="Pfam" id="PF05922"/>
    </source>
</evidence>
<dbReference type="PANTHER" id="PTHR28288:SF2">
    <property type="entry name" value="PROTEASE B INHIBITOR 2"/>
    <property type="match status" value="1"/>
</dbReference>
<organism evidence="3 4">
    <name type="scientific">Penicillium arizonense</name>
    <dbReference type="NCBI Taxonomy" id="1835702"/>
    <lineage>
        <taxon>Eukaryota</taxon>
        <taxon>Fungi</taxon>
        <taxon>Dikarya</taxon>
        <taxon>Ascomycota</taxon>
        <taxon>Pezizomycotina</taxon>
        <taxon>Eurotiomycetes</taxon>
        <taxon>Eurotiomycetidae</taxon>
        <taxon>Eurotiales</taxon>
        <taxon>Aspergillaceae</taxon>
        <taxon>Penicillium</taxon>
    </lineage>
</organism>
<comment type="caution">
    <text evidence="3">The sequence shown here is derived from an EMBL/GenBank/DDBJ whole genome shotgun (WGS) entry which is preliminary data.</text>
</comment>
<dbReference type="Gene3D" id="3.30.70.80">
    <property type="entry name" value="Peptidase S8 propeptide/proteinase inhibitor I9"/>
    <property type="match status" value="1"/>
</dbReference>
<dbReference type="FunFam" id="3.30.70.80:FF:000005">
    <property type="entry name" value="Proteinase inhibitor I2B"/>
    <property type="match status" value="1"/>
</dbReference>
<dbReference type="GeneID" id="34571946"/>
<dbReference type="Proteomes" id="UP000177622">
    <property type="component" value="Unassembled WGS sequence"/>
</dbReference>
<dbReference type="EMBL" id="LXJU01000002">
    <property type="protein sequence ID" value="OGE56773.1"/>
    <property type="molecule type" value="Genomic_DNA"/>
</dbReference>
<dbReference type="SUPFAM" id="SSF54897">
    <property type="entry name" value="Protease propeptides/inhibitors"/>
    <property type="match status" value="1"/>
</dbReference>
<dbReference type="OrthoDB" id="5518345at2759"/>
<dbReference type="InterPro" id="IPR052471">
    <property type="entry name" value="PBI_I9"/>
</dbReference>
<comment type="similarity">
    <text evidence="1">Belongs to the protease inhibitor I9 family.</text>
</comment>
<feature type="domain" description="Inhibitor I9" evidence="2">
    <location>
        <begin position="4"/>
        <end position="71"/>
    </location>
</feature>
<dbReference type="Pfam" id="PF05922">
    <property type="entry name" value="Inhibitor_I9"/>
    <property type="match status" value="1"/>
</dbReference>
<dbReference type="GO" id="GO:0004866">
    <property type="term" value="F:endopeptidase inhibitor activity"/>
    <property type="evidence" value="ECO:0007669"/>
    <property type="project" value="UniProtKB-ARBA"/>
</dbReference>
<gene>
    <name evidence="3" type="ORF">PENARI_c002G01243</name>
</gene>
<dbReference type="InterPro" id="IPR010259">
    <property type="entry name" value="S8pro/Inhibitor_I9"/>
</dbReference>
<dbReference type="InterPro" id="IPR037045">
    <property type="entry name" value="S8pro/Inhibitor_I9_sf"/>
</dbReference>
<proteinExistence type="inferred from homology"/>
<dbReference type="GO" id="GO:0042144">
    <property type="term" value="P:vacuole fusion, non-autophagic"/>
    <property type="evidence" value="ECO:0007669"/>
    <property type="project" value="TreeGrafter"/>
</dbReference>
<protein>
    <recommendedName>
        <fullName evidence="2">Inhibitor I9 domain-containing protein</fullName>
    </recommendedName>
</protein>
<evidence type="ECO:0000313" key="3">
    <source>
        <dbReference type="EMBL" id="OGE56773.1"/>
    </source>
</evidence>
<sequence>MPDYIITFKPDASDNEMQEFKDHAIDQGGYIVQEYSLIKGFAVSFSEKIVTSLETHPLVDRVEEDIQVQTQ</sequence>
<dbReference type="RefSeq" id="XP_022492200.1">
    <property type="nucleotide sequence ID" value="XM_022627212.1"/>
</dbReference>
<dbReference type="AlphaFoldDB" id="A0A1F5LUE0"/>
<dbReference type="PANTHER" id="PTHR28288">
    <property type="entry name" value="PROTEASE B INHIBITOR 2"/>
    <property type="match status" value="1"/>
</dbReference>
<accession>A0A1F5LUE0</accession>
<keyword evidence="4" id="KW-1185">Reference proteome</keyword>